<proteinExistence type="inferred from homology"/>
<evidence type="ECO:0000256" key="6">
    <source>
        <dbReference type="ARBA" id="ARBA00022692"/>
    </source>
</evidence>
<name>A0A2C5YEI7_9HYPO</name>
<dbReference type="GO" id="GO:0005886">
    <property type="term" value="C:plasma membrane"/>
    <property type="evidence" value="ECO:0007669"/>
    <property type="project" value="UniProtKB-SubCell"/>
</dbReference>
<organism evidence="22 23">
    <name type="scientific">Ophiocordyceps camponoti-rufipedis</name>
    <dbReference type="NCBI Taxonomy" id="2004952"/>
    <lineage>
        <taxon>Eukaryota</taxon>
        <taxon>Fungi</taxon>
        <taxon>Dikarya</taxon>
        <taxon>Ascomycota</taxon>
        <taxon>Pezizomycotina</taxon>
        <taxon>Sordariomycetes</taxon>
        <taxon>Hypocreomycetidae</taxon>
        <taxon>Hypocreales</taxon>
        <taxon>Ophiocordycipitaceae</taxon>
        <taxon>Ophiocordyceps</taxon>
    </lineage>
</organism>
<gene>
    <name evidence="22" type="ORF">CDD80_1502</name>
</gene>
<dbReference type="GO" id="GO:0003779">
    <property type="term" value="F:actin binding"/>
    <property type="evidence" value="ECO:0007669"/>
    <property type="project" value="UniProtKB-KW"/>
</dbReference>
<dbReference type="Gene3D" id="1.10.10.60">
    <property type="entry name" value="Homeodomain-like"/>
    <property type="match status" value="1"/>
</dbReference>
<dbReference type="GO" id="GO:0005524">
    <property type="term" value="F:ATP binding"/>
    <property type="evidence" value="ECO:0007669"/>
    <property type="project" value="UniProtKB-UniRule"/>
</dbReference>
<sequence length="1856" mass="206119">MASTLPPLATGNGGAHTQHSLPSLPAHLQSDTHITGHLASRFHASHPTATLSSHGLVCLNTYTSSARGPDGGKAGSAMAGAEDMAHHAWMRLGRRSESQAVVFLGESGSGKSTVRNHMLSALLDKSSSPLSTKLSLAAYVFDTLTTTKTATTPTASKSGLFYELQYDTTSTTHPTLIGGKVLDHRLERSRITDVPPGERNFHILYYLLAGTSEAEKTHLGLDGAKRWKYLGHPTQLKVGINDAEGFQLFKSALKKLEFPRGEIAEICQILATILHIGQLEFESTSNTSATGDESGGFSHDGGITSTTVKNKDVLGIIAAFLGVSTGDLQSTLGYKTKTIQKERVTVLLDPNGARAHANELARTLYSLLVAWIIENANQRICALDEGVANTISLVDFPGFAQQPSTSSTMDQLLNNAAAEAIYNLALHNFFDRKADMLESEEVTVAPTSYFDNSDAVKGLLKPGNGLLSILDDQTRRNRTDMQLLESFRKRFEGKNPAIDVSSSTAKLPGSNFLTENTAASFTVKHFAGEVNYPVRGLVEENAEVISVDLLNMFNATKSEFIGRLFGQDALQTIAHPGEKTAVLQASVSSKPMRAPSVMTRSGTRPKGSIPRRHQEFLDPKDQKGESIEKQGNAKGPSELGASGQFLSSLDNVQKAVTDPGTNSYFVFCLKTNDRRIANQFDSKCVRTQVQTFGIAEISQRLRSADFSIFLPFGEFLGMADAETILVGSERERVEMIIDEKIWPSNEVQVGSTGVFLSERCWMEVAQLSDEKAAGRFGMGGEGGEAGEGLASAEQLGFTASKEQLLSSGNTPLMYAEKAKAGYFTGSDDTRSEAGVSALGAGDMFKNLDTREQMAERGNEKSLEEVEEFKDSPSRKRWVFTVYFLTWFVPDFLIRWMGRMPRKDVRMAWREKVAINMLIWLLCLIAAFFIVVFPALICPKQNVYSAQELSEYNGEPNSKGAYVSIRGHVIDLKAYVNHHYPRYIDPKALLKYAGKDVSSLFPVQVSALCAGVSGSVNDEVTLDYKNDNITGSPTLINLQDVNAKYHDFRFFTNDSRPDWYIEQLRTLRGTWGKGTIGYSAEYVKTLAGKQQTIAIIGHRVYDLTTYLRGGRKMRAKAGEKPPNDPSLVDFMDTQVLQLFQNSAGTDITKWWYSLDISPEVRRRMQTCLDYLFYVGDVDTRRSTRCQFAEYLVLSVSCLLASVIAFKFFAALQFGGKNVPENLDKFVMCQIPAYTEDEDSLRRAIDSAARMRYDDKRKLLVVVCDGMIVGQGNDRPTPRIVLDILGVSESVDPEPLSFESLGEGQKQHNMGRVYSGLYEVQGHIVPFLVIVKVGKPSEVVRPGNRGKRDSQMVIMRFLNRVHYNLPMSPLELEMYHQIRNIIGVNPTFYEFMLQIDADTVVAPDSATRMVSAFLDDTLLIAVCGETALTNAKSSFITMIQVYEYYISHNLSKAFESLFGSVTCLPGCFSMYRIRAAETGKPLFVSREVVESYATIRVDTLHMKNLLHLGEDRYLTTLLLKYHSKYKTKYIFTAHAWTIAPDSWQVFLSQRRRWINSTVHNLIELIPMNQLCGFCCFSMRFIVFIDLLSTVVQPVTIAYIIYLVTLVATRATVVPITAFVLLGAIYGLQAIIFILRRKWEMVGWMILYVLAVPVFSFGLPLYAFWHMDDFNWGNTRVVAGEKGKKVVISDEGKFDPSSIPRKKWEEYQAELWETQTSREDTRSEISAFSYGTKAQPLVSEYAFPSRPGSTTGFAGHPSMTHIPYDSRNVSRMSLVASESPGNRMSHFSGTQYFNPDDMVGLPSDDALLAEIRDILRTADLMTVTKKGVKQELERRFDVPLDIKRAYINSATEAILSGQL</sequence>
<dbReference type="EMBL" id="NJES01000161">
    <property type="protein sequence ID" value="PHH76498.1"/>
    <property type="molecule type" value="Genomic_DNA"/>
</dbReference>
<dbReference type="PROSITE" id="PS51998">
    <property type="entry name" value="DEK_C"/>
    <property type="match status" value="1"/>
</dbReference>
<dbReference type="FunFam" id="1.10.10.820:FF:000012">
    <property type="entry name" value="Chitin synthase ChsE"/>
    <property type="match status" value="1"/>
</dbReference>
<dbReference type="GO" id="GO:0003774">
    <property type="term" value="F:cytoskeletal motor activity"/>
    <property type="evidence" value="ECO:0007669"/>
    <property type="project" value="UniProtKB-UniRule"/>
</dbReference>
<keyword evidence="11 18" id="KW-0472">Membrane</keyword>
<feature type="transmembrane region" description="Helical" evidence="18">
    <location>
        <begin position="917"/>
        <end position="936"/>
    </location>
</feature>
<dbReference type="PANTHER" id="PTHR22914">
    <property type="entry name" value="CHITIN SYNTHASE"/>
    <property type="match status" value="1"/>
</dbReference>
<comment type="catalytic activity">
    <reaction evidence="15">
        <text>[(1-&gt;4)-N-acetyl-beta-D-glucosaminyl](n) + UDP-N-acetyl-alpha-D-glucosamine = [(1-&gt;4)-N-acetyl-beta-D-glucosaminyl](n+1) + UDP + H(+)</text>
        <dbReference type="Rhea" id="RHEA:16637"/>
        <dbReference type="Rhea" id="RHEA-COMP:9593"/>
        <dbReference type="Rhea" id="RHEA-COMP:9595"/>
        <dbReference type="ChEBI" id="CHEBI:15378"/>
        <dbReference type="ChEBI" id="CHEBI:17029"/>
        <dbReference type="ChEBI" id="CHEBI:57705"/>
        <dbReference type="ChEBI" id="CHEBI:58223"/>
        <dbReference type="EC" id="2.4.1.16"/>
    </reaction>
    <physiologicalReaction direction="left-to-right" evidence="15">
        <dbReference type="Rhea" id="RHEA:16638"/>
    </physiologicalReaction>
</comment>
<evidence type="ECO:0000256" key="16">
    <source>
        <dbReference type="PROSITE-ProRule" id="PRU00782"/>
    </source>
</evidence>
<feature type="region of interest" description="Disordered" evidence="17">
    <location>
        <begin position="1"/>
        <end position="27"/>
    </location>
</feature>
<evidence type="ECO:0000256" key="18">
    <source>
        <dbReference type="SAM" id="Phobius"/>
    </source>
</evidence>
<dbReference type="GO" id="GO:0030436">
    <property type="term" value="P:asexual sporulation"/>
    <property type="evidence" value="ECO:0007669"/>
    <property type="project" value="UniProtKB-ARBA"/>
</dbReference>
<protein>
    <recommendedName>
        <fullName evidence="2">chitin synthase</fullName>
        <ecNumber evidence="2">2.4.1.16</ecNumber>
    </recommendedName>
</protein>
<keyword evidence="3" id="KW-1003">Cell membrane</keyword>
<dbReference type="SUPFAM" id="SSF109715">
    <property type="entry name" value="DEK C-terminal domain"/>
    <property type="match status" value="1"/>
</dbReference>
<dbReference type="Gene3D" id="1.10.10.820">
    <property type="match status" value="1"/>
</dbReference>
<evidence type="ECO:0000256" key="9">
    <source>
        <dbReference type="ARBA" id="ARBA00022989"/>
    </source>
</evidence>
<dbReference type="Gene3D" id="3.10.120.10">
    <property type="entry name" value="Cytochrome b5-like heme/steroid binding domain"/>
    <property type="match status" value="1"/>
</dbReference>
<dbReference type="InterPro" id="IPR036400">
    <property type="entry name" value="Cyt_B5-like_heme/steroid_sf"/>
</dbReference>
<evidence type="ECO:0000256" key="2">
    <source>
        <dbReference type="ARBA" id="ARBA00012543"/>
    </source>
</evidence>
<evidence type="ECO:0000313" key="22">
    <source>
        <dbReference type="EMBL" id="PHH76498.1"/>
    </source>
</evidence>
<dbReference type="GO" id="GO:0009653">
    <property type="term" value="P:anatomical structure morphogenesis"/>
    <property type="evidence" value="ECO:0007669"/>
    <property type="project" value="UniProtKB-ARBA"/>
</dbReference>
<dbReference type="GO" id="GO:0031505">
    <property type="term" value="P:fungal-type cell wall organization"/>
    <property type="evidence" value="ECO:0007669"/>
    <property type="project" value="UniProtKB-ARBA"/>
</dbReference>
<feature type="binding site" evidence="16">
    <location>
        <begin position="105"/>
        <end position="112"/>
    </location>
    <ligand>
        <name>ATP</name>
        <dbReference type="ChEBI" id="CHEBI:30616"/>
    </ligand>
</feature>
<dbReference type="STRING" id="2004952.A0A2C5YEI7"/>
<dbReference type="FunFam" id="1.20.58.530:FF:000017">
    <property type="entry name" value="Chitin synthase ChsE"/>
    <property type="match status" value="1"/>
</dbReference>
<dbReference type="GO" id="GO:0030428">
    <property type="term" value="C:cell septum"/>
    <property type="evidence" value="ECO:0007669"/>
    <property type="project" value="TreeGrafter"/>
</dbReference>
<evidence type="ECO:0000256" key="5">
    <source>
        <dbReference type="ARBA" id="ARBA00022679"/>
    </source>
</evidence>
<evidence type="ECO:0000256" key="3">
    <source>
        <dbReference type="ARBA" id="ARBA00022475"/>
    </source>
</evidence>
<evidence type="ECO:0000256" key="17">
    <source>
        <dbReference type="SAM" id="MobiDB-lite"/>
    </source>
</evidence>
<keyword evidence="14 16" id="KW-0009">Actin-binding</keyword>
<evidence type="ECO:0000256" key="1">
    <source>
        <dbReference type="ARBA" id="ARBA00004651"/>
    </source>
</evidence>
<dbReference type="InterPro" id="IPR029044">
    <property type="entry name" value="Nucleotide-diphossugar_trans"/>
</dbReference>
<dbReference type="SUPFAM" id="SSF53448">
    <property type="entry name" value="Nucleotide-diphospho-sugar transferases"/>
    <property type="match status" value="1"/>
</dbReference>
<evidence type="ECO:0000259" key="20">
    <source>
        <dbReference type="PROSITE" id="PS51456"/>
    </source>
</evidence>
<feature type="domain" description="Cytochrome b5 heme-binding" evidence="19">
    <location>
        <begin position="940"/>
        <end position="1000"/>
    </location>
</feature>
<feature type="domain" description="Myosin motor" evidence="20">
    <location>
        <begin position="1"/>
        <end position="772"/>
    </location>
</feature>
<evidence type="ECO:0000256" key="8">
    <source>
        <dbReference type="ARBA" id="ARBA00022840"/>
    </source>
</evidence>
<dbReference type="Gene3D" id="3.40.850.10">
    <property type="entry name" value="Kinesin motor domain"/>
    <property type="match status" value="1"/>
</dbReference>
<evidence type="ECO:0000256" key="10">
    <source>
        <dbReference type="ARBA" id="ARBA00023123"/>
    </source>
</evidence>
<keyword evidence="10 16" id="KW-0518">Myosin</keyword>
<dbReference type="SMART" id="SM01117">
    <property type="entry name" value="Cyt-b5"/>
    <property type="match status" value="2"/>
</dbReference>
<keyword evidence="6 18" id="KW-0812">Transmembrane</keyword>
<dbReference type="SMART" id="SM00242">
    <property type="entry name" value="MYSc"/>
    <property type="match status" value="1"/>
</dbReference>
<dbReference type="PROSITE" id="PS50255">
    <property type="entry name" value="CYTOCHROME_B5_2"/>
    <property type="match status" value="1"/>
</dbReference>
<dbReference type="InterPro" id="IPR027417">
    <property type="entry name" value="P-loop_NTPase"/>
</dbReference>
<dbReference type="Pfam" id="PF08766">
    <property type="entry name" value="DEK_C"/>
    <property type="match status" value="1"/>
</dbReference>
<comment type="similarity">
    <text evidence="16">Belongs to the TRAFAC class myosin-kinesin ATPase superfamily. Myosin family.</text>
</comment>
<dbReference type="FunFam" id="1.10.10.60:FF:000337">
    <property type="entry name" value="Chitin synthase 8"/>
    <property type="match status" value="1"/>
</dbReference>
<dbReference type="InterPro" id="IPR001609">
    <property type="entry name" value="Myosin_head_motor_dom-like"/>
</dbReference>
<dbReference type="GO" id="GO:0006031">
    <property type="term" value="P:chitin biosynthetic process"/>
    <property type="evidence" value="ECO:0007669"/>
    <property type="project" value="TreeGrafter"/>
</dbReference>
<feature type="domain" description="DEK-C" evidence="21">
    <location>
        <begin position="1798"/>
        <end position="1853"/>
    </location>
</feature>
<dbReference type="InterPro" id="IPR036037">
    <property type="entry name" value="MYSc_Myo17"/>
</dbReference>
<feature type="region of interest" description="Disordered" evidence="17">
    <location>
        <begin position="586"/>
        <end position="640"/>
    </location>
</feature>
<evidence type="ECO:0000256" key="15">
    <source>
        <dbReference type="ARBA" id="ARBA00049510"/>
    </source>
</evidence>
<evidence type="ECO:0000256" key="11">
    <source>
        <dbReference type="ARBA" id="ARBA00023136"/>
    </source>
</evidence>
<keyword evidence="7 16" id="KW-0547">Nucleotide-binding</keyword>
<dbReference type="Pfam" id="PF00063">
    <property type="entry name" value="Myosin_head"/>
    <property type="match status" value="1"/>
</dbReference>
<keyword evidence="4" id="KW-0328">Glycosyltransferase</keyword>
<keyword evidence="5" id="KW-0808">Transferase</keyword>
<evidence type="ECO:0000256" key="14">
    <source>
        <dbReference type="ARBA" id="ARBA00023203"/>
    </source>
</evidence>
<dbReference type="Gene3D" id="1.20.120.720">
    <property type="entry name" value="Myosin VI head, motor domain, U50 subdomain"/>
    <property type="match status" value="1"/>
</dbReference>
<evidence type="ECO:0000256" key="13">
    <source>
        <dbReference type="ARBA" id="ARBA00023180"/>
    </source>
</evidence>
<dbReference type="PROSITE" id="PS51456">
    <property type="entry name" value="MYOSIN_MOTOR"/>
    <property type="match status" value="1"/>
</dbReference>
<comment type="caution">
    <text evidence="16">Lacks conserved residue(s) required for the propagation of feature annotation.</text>
</comment>
<evidence type="ECO:0000259" key="21">
    <source>
        <dbReference type="PROSITE" id="PS51998"/>
    </source>
</evidence>
<dbReference type="GO" id="GO:0004100">
    <property type="term" value="F:chitin synthase activity"/>
    <property type="evidence" value="ECO:0007669"/>
    <property type="project" value="UniProtKB-EC"/>
</dbReference>
<comment type="caution">
    <text evidence="22">The sequence shown here is derived from an EMBL/GenBank/DDBJ whole genome shotgun (WGS) entry which is preliminary data.</text>
</comment>
<dbReference type="Pfam" id="PF00173">
    <property type="entry name" value="Cyt-b5"/>
    <property type="match status" value="1"/>
</dbReference>
<keyword evidence="13" id="KW-0325">Glycoprotein</keyword>
<feature type="compositionally biased region" description="Basic and acidic residues" evidence="17">
    <location>
        <begin position="612"/>
        <end position="628"/>
    </location>
</feature>
<comment type="subcellular location">
    <subcellularLocation>
        <location evidence="1">Cell membrane</location>
        <topology evidence="1">Multi-pass membrane protein</topology>
    </subcellularLocation>
</comment>
<dbReference type="InterPro" id="IPR014876">
    <property type="entry name" value="DEK_C"/>
</dbReference>
<dbReference type="InterPro" id="IPR001199">
    <property type="entry name" value="Cyt_B5-like_heme/steroid-bd"/>
</dbReference>
<dbReference type="GO" id="GO:0030448">
    <property type="term" value="P:hyphal growth"/>
    <property type="evidence" value="ECO:0007669"/>
    <property type="project" value="UniProtKB-ARBA"/>
</dbReference>
<keyword evidence="12 16" id="KW-0505">Motor protein</keyword>
<dbReference type="InterPro" id="IPR004835">
    <property type="entry name" value="Chitin_synth"/>
</dbReference>
<feature type="transmembrane region" description="Helical" evidence="18">
    <location>
        <begin position="877"/>
        <end position="896"/>
    </location>
</feature>
<dbReference type="InterPro" id="IPR036961">
    <property type="entry name" value="Kinesin_motor_dom_sf"/>
</dbReference>
<evidence type="ECO:0000259" key="19">
    <source>
        <dbReference type="PROSITE" id="PS50255"/>
    </source>
</evidence>
<dbReference type="Proteomes" id="UP000226431">
    <property type="component" value="Unassembled WGS sequence"/>
</dbReference>
<keyword evidence="9 18" id="KW-1133">Transmembrane helix</keyword>
<evidence type="ECO:0000256" key="7">
    <source>
        <dbReference type="ARBA" id="ARBA00022741"/>
    </source>
</evidence>
<reference evidence="22 23" key="1">
    <citation type="submission" date="2017-06" db="EMBL/GenBank/DDBJ databases">
        <title>Ant-infecting Ophiocordyceps genomes reveal a high diversity of potential behavioral manipulation genes and a possible major role for enterotoxins.</title>
        <authorList>
            <person name="De Bekker C."/>
            <person name="Evans H.C."/>
            <person name="Brachmann A."/>
            <person name="Hughes D.P."/>
        </authorList>
    </citation>
    <scope>NUCLEOTIDE SEQUENCE [LARGE SCALE GENOMIC DNA]</scope>
    <source>
        <strain evidence="22 23">Map16</strain>
    </source>
</reference>
<keyword evidence="23" id="KW-1185">Reference proteome</keyword>
<dbReference type="CDD" id="cd14879">
    <property type="entry name" value="MYSc_Myo17"/>
    <property type="match status" value="1"/>
</dbReference>
<evidence type="ECO:0000256" key="12">
    <source>
        <dbReference type="ARBA" id="ARBA00023175"/>
    </source>
</evidence>
<dbReference type="PANTHER" id="PTHR22914:SF45">
    <property type="entry name" value="CHITIN SYNTHASE"/>
    <property type="match status" value="1"/>
</dbReference>
<dbReference type="OrthoDB" id="370884at2759"/>
<evidence type="ECO:0000256" key="4">
    <source>
        <dbReference type="ARBA" id="ARBA00022676"/>
    </source>
</evidence>
<feature type="transmembrane region" description="Helical" evidence="18">
    <location>
        <begin position="1613"/>
        <end position="1632"/>
    </location>
</feature>
<dbReference type="EC" id="2.4.1.16" evidence="2"/>
<dbReference type="SUPFAM" id="SSF52540">
    <property type="entry name" value="P-loop containing nucleoside triphosphate hydrolases"/>
    <property type="match status" value="1"/>
</dbReference>
<dbReference type="GO" id="GO:0016459">
    <property type="term" value="C:myosin complex"/>
    <property type="evidence" value="ECO:0007669"/>
    <property type="project" value="UniProtKB-KW"/>
</dbReference>
<evidence type="ECO:0000313" key="23">
    <source>
        <dbReference type="Proteomes" id="UP000226431"/>
    </source>
</evidence>
<feature type="transmembrane region" description="Helical" evidence="18">
    <location>
        <begin position="1578"/>
        <end position="1601"/>
    </location>
</feature>
<keyword evidence="8 16" id="KW-0067">ATP-binding</keyword>
<dbReference type="Pfam" id="PF03142">
    <property type="entry name" value="Chitin_synth_2"/>
    <property type="match status" value="1"/>
</dbReference>
<dbReference type="SUPFAM" id="SSF55856">
    <property type="entry name" value="Cytochrome b5-like heme/steroid binding domain"/>
    <property type="match status" value="1"/>
</dbReference>
<dbReference type="Gene3D" id="1.20.58.530">
    <property type="match status" value="1"/>
</dbReference>
<feature type="transmembrane region" description="Helical" evidence="18">
    <location>
        <begin position="1639"/>
        <end position="1662"/>
    </location>
</feature>
<accession>A0A2C5YEI7</accession>